<organism evidence="2 3">
    <name type="scientific">Acinetobacter gyllenbergii CIP 110306 = MTCC 11365</name>
    <dbReference type="NCBI Taxonomy" id="1217657"/>
    <lineage>
        <taxon>Bacteria</taxon>
        <taxon>Pseudomonadati</taxon>
        <taxon>Pseudomonadota</taxon>
        <taxon>Gammaproteobacteria</taxon>
        <taxon>Moraxellales</taxon>
        <taxon>Moraxellaceae</taxon>
        <taxon>Acinetobacter</taxon>
    </lineage>
</organism>
<keyword evidence="3" id="KW-1185">Reference proteome</keyword>
<name>A0A829HBM0_9GAMM</name>
<reference evidence="2 3" key="1">
    <citation type="submission" date="2013-06" db="EMBL/GenBank/DDBJ databases">
        <title>The Genome Sequence of Acinetobacter gyllenbergii CIP 110306.</title>
        <authorList>
            <consortium name="The Broad Institute Genome Sequencing Platform"/>
            <consortium name="The Broad Institute Genome Sequencing Center for Infectious Disease"/>
            <person name="Cerqueira G."/>
            <person name="Feldgarden M."/>
            <person name="Courvalin P."/>
            <person name="Perichon B."/>
            <person name="Grillot-Courvalin C."/>
            <person name="Clermont D."/>
            <person name="Rocha E."/>
            <person name="Yoon E.-J."/>
            <person name="Nemec A."/>
            <person name="Young S.K."/>
            <person name="Zeng Q."/>
            <person name="Gargeya S."/>
            <person name="Fitzgerald M."/>
            <person name="Abouelleil A."/>
            <person name="Alvarado L."/>
            <person name="Berlin A.M."/>
            <person name="Chapman S.B."/>
            <person name="Dewar J."/>
            <person name="Goldberg J."/>
            <person name="Griggs A."/>
            <person name="Gujja S."/>
            <person name="Hansen M."/>
            <person name="Howarth C."/>
            <person name="Imamovic A."/>
            <person name="Larimer J."/>
            <person name="McCowan C."/>
            <person name="Murphy C."/>
            <person name="Pearson M."/>
            <person name="Priest M."/>
            <person name="Roberts A."/>
            <person name="Saif S."/>
            <person name="Shea T."/>
            <person name="Sykes S."/>
            <person name="Wortman J."/>
            <person name="Nusbaum C."/>
            <person name="Birren B."/>
        </authorList>
    </citation>
    <scope>NUCLEOTIDE SEQUENCE [LARGE SCALE GENOMIC DNA]</scope>
    <source>
        <strain evidence="2 3">CIP 110306</strain>
    </source>
</reference>
<feature type="domain" description="LysR substrate-binding" evidence="1">
    <location>
        <begin position="27"/>
        <end position="117"/>
    </location>
</feature>
<dbReference type="EMBL" id="ATGG01000058">
    <property type="protein sequence ID" value="EPF70784.1"/>
    <property type="molecule type" value="Genomic_DNA"/>
</dbReference>
<accession>A0A829HBM0</accession>
<evidence type="ECO:0000259" key="1">
    <source>
        <dbReference type="Pfam" id="PF03466"/>
    </source>
</evidence>
<protein>
    <recommendedName>
        <fullName evidence="1">LysR substrate-binding domain-containing protein</fullName>
    </recommendedName>
</protein>
<dbReference type="Proteomes" id="UP000014523">
    <property type="component" value="Unassembled WGS sequence"/>
</dbReference>
<dbReference type="SUPFAM" id="SSF53850">
    <property type="entry name" value="Periplasmic binding protein-like II"/>
    <property type="match status" value="1"/>
</dbReference>
<dbReference type="AlphaFoldDB" id="A0A829HBM0"/>
<gene>
    <name evidence="2" type="ORF">F957_03953</name>
</gene>
<comment type="caution">
    <text evidence="2">The sequence shown here is derived from an EMBL/GenBank/DDBJ whole genome shotgun (WGS) entry which is preliminary data.</text>
</comment>
<evidence type="ECO:0000313" key="3">
    <source>
        <dbReference type="Proteomes" id="UP000014523"/>
    </source>
</evidence>
<evidence type="ECO:0000313" key="2">
    <source>
        <dbReference type="EMBL" id="EPF70784.1"/>
    </source>
</evidence>
<proteinExistence type="predicted"/>
<dbReference type="InterPro" id="IPR005119">
    <property type="entry name" value="LysR_subst-bd"/>
</dbReference>
<dbReference type="Pfam" id="PF03466">
    <property type="entry name" value="LysR_substrate"/>
    <property type="match status" value="1"/>
</dbReference>
<sequence length="121" mass="14478">MKLTLWHLILFWIIHLLYREFQNKKIQWLRSQTHEGRSAHICLTVNDYDLLIHQVKHSDAITAGPSHLFHPLLKQKEIAILDYQNPAFTWHACAVYKPISIHSMGMKLFLEMIQDWFEQEK</sequence>